<name>A0A1M4WBC7_9BACE</name>
<keyword evidence="1" id="KW-0732">Signal</keyword>
<evidence type="ECO:0000313" key="3">
    <source>
        <dbReference type="Proteomes" id="UP000184436"/>
    </source>
</evidence>
<sequence length="536" mass="61876">MKYKILLLLPFLGCCLASCYEDKGNYDYNDLLQVSGVTFVRDVDGEETESGSWEVPVGTVLKIRPILSFTKEKSKMNLAYTWIYKDEVIGQEEQLNWLTEEVGGGYVRLDIEDLDTENHFLFNFSVNITDPYRDSGFLILNEKDGISYFNFIRGSYYGNDVDTEYEPLLGLYQKENGETLKPEAEYFKIHEHFRKDNNYPSYNTQFMIVGKHELIDVNAYTFKEVIRGSKDMFMAGMPEISDVMFMQWFDIVTDQEGKVYRRKKSTNELYHSNQFLAAPMKDDKGKELSGIKIIPGDLSDNFCLLFDQERNCFLTISDWKDSYYGDNNLGQISVLESGSGEWPENFVPLDNLGDYKMIFCGFYRDAWGSIKRYFTILKKDNRYYYQQFSVDSDYNTGIFYVDNCVRGELTGFTDNMADGIMSLMWYSNGFDSSMHPYLFIAKENKLYLYDYTAINDSKEKVQEIYTFDSPIVAIDGTCISGVHLGVGLADGTFHAIKATNAKYYLNDPSLILWTQKNLGKIKCIKYNTSAQAPAYY</sequence>
<dbReference type="InterPro" id="IPR032183">
    <property type="entry name" value="PKD-like"/>
</dbReference>
<dbReference type="AlphaFoldDB" id="A0A1M4WBC7"/>
<feature type="signal peptide" evidence="1">
    <location>
        <begin position="1"/>
        <end position="19"/>
    </location>
</feature>
<evidence type="ECO:0000313" key="2">
    <source>
        <dbReference type="EMBL" id="SHE78561.1"/>
    </source>
</evidence>
<accession>A0A1M4WBC7</accession>
<proteinExistence type="predicted"/>
<gene>
    <name evidence="2" type="ORF">SAMN05444349_10648</name>
</gene>
<feature type="chain" id="PRO_5030031139" evidence="1">
    <location>
        <begin position="20"/>
        <end position="536"/>
    </location>
</feature>
<dbReference type="OrthoDB" id="618659at2"/>
<protein>
    <submittedName>
        <fullName evidence="2">PKD-like family protein</fullName>
    </submittedName>
</protein>
<dbReference type="RefSeq" id="WP_025074099.1">
    <property type="nucleotide sequence ID" value="NZ_FQVD01000006.1"/>
</dbReference>
<dbReference type="EMBL" id="FQVD01000006">
    <property type="protein sequence ID" value="SHE78561.1"/>
    <property type="molecule type" value="Genomic_DNA"/>
</dbReference>
<dbReference type="Pfam" id="PF16407">
    <property type="entry name" value="PKD_2"/>
    <property type="match status" value="1"/>
</dbReference>
<dbReference type="Proteomes" id="UP000184436">
    <property type="component" value="Unassembled WGS sequence"/>
</dbReference>
<organism evidence="2 3">
    <name type="scientific">Bacteroides faecichinchillae</name>
    <dbReference type="NCBI Taxonomy" id="871325"/>
    <lineage>
        <taxon>Bacteria</taxon>
        <taxon>Pseudomonadati</taxon>
        <taxon>Bacteroidota</taxon>
        <taxon>Bacteroidia</taxon>
        <taxon>Bacteroidales</taxon>
        <taxon>Bacteroidaceae</taxon>
        <taxon>Bacteroides</taxon>
    </lineage>
</organism>
<reference evidence="2 3" key="1">
    <citation type="submission" date="2016-11" db="EMBL/GenBank/DDBJ databases">
        <authorList>
            <person name="Jaros S."/>
            <person name="Januszkiewicz K."/>
            <person name="Wedrychowicz H."/>
        </authorList>
    </citation>
    <scope>NUCLEOTIDE SEQUENCE [LARGE SCALE GENOMIC DNA]</scope>
    <source>
        <strain evidence="2 3">DSM 26883</strain>
    </source>
</reference>
<evidence type="ECO:0000256" key="1">
    <source>
        <dbReference type="SAM" id="SignalP"/>
    </source>
</evidence>
<dbReference type="STRING" id="871325.SAMN05444349_10648"/>
<keyword evidence="3" id="KW-1185">Reference proteome</keyword>